<dbReference type="KEGG" id="vg:26624960"/>
<sequence>MHQKKTFDGLTIRDILHLVKPNTQTGVFQMTMKLDAFEQSAIKVAMQGMGVDAAKLDAYGIWTVKQMTQLLNRQYEQAYPQTSALELFPVTTEISPTARRFEWLEFDGVTSAKIIADYTDDLPTVEAMAKEKSGKVFRLGNAWFISIDEIKTGAALGSSLSDRKATLAREGHETLVNDLVFKGSAPHGIVSIFDQPNINRMTASAAWGDDAAAAEKAFEDLEDLLNMIEETTLGRHHATNIVIPPSKRRLLTKKMPDTSGDSYLTWFTKNHQNITITAMAELEDIDGAGTKGVLAYEKDPMNMSIEIPERFNMLPMQPKDLHFKVPCTSKCTGLIVYRPLTIAILTGI</sequence>
<dbReference type="OrthoDB" id="5543at10239"/>
<evidence type="ECO:0000313" key="2">
    <source>
        <dbReference type="Proteomes" id="UP000032127"/>
    </source>
</evidence>
<dbReference type="EMBL" id="KP658157">
    <property type="protein sequence ID" value="AJK28154.1"/>
    <property type="molecule type" value="Genomic_DNA"/>
</dbReference>
<proteinExistence type="predicted"/>
<evidence type="ECO:0008006" key="3">
    <source>
        <dbReference type="Google" id="ProtNLM"/>
    </source>
</evidence>
<dbReference type="InterPro" id="IPR020049">
    <property type="entry name" value="Major_capsid-like"/>
</dbReference>
<evidence type="ECO:0000313" key="1">
    <source>
        <dbReference type="EMBL" id="AJK28154.1"/>
    </source>
</evidence>
<reference evidence="1 2" key="1">
    <citation type="submission" date="2015-01" db="EMBL/GenBank/DDBJ databases">
        <title>Evaluation of the efficacy of a bacteriophage in the treatment of pneumonia induced by multidrug resistance Klebsiella pneumoniae in mice.</title>
        <authorList>
            <person name="Cao F."/>
            <person name="Wang X."/>
            <person name="Li Z."/>
            <person name="Wang L."/>
            <person name="Xu Y."/>
        </authorList>
    </citation>
    <scope>NUCLEOTIDE SEQUENCE [LARGE SCALE GENOMIC DNA]</scope>
</reference>
<gene>
    <name evidence="1" type="ORF">PK_014</name>
</gene>
<keyword evidence="2" id="KW-1185">Reference proteome</keyword>
<dbReference type="RefSeq" id="YP_009197821.1">
    <property type="nucleotide sequence ID" value="NC_028786.1"/>
</dbReference>
<organism evidence="1 2">
    <name type="scientific">Klebsiella phage 1513</name>
    <dbReference type="NCBI Taxonomy" id="1610829"/>
    <lineage>
        <taxon>Viruses</taxon>
        <taxon>Duplodnaviria</taxon>
        <taxon>Heunggongvirae</taxon>
        <taxon>Uroviricota</taxon>
        <taxon>Caudoviricetes</taxon>
        <taxon>Drexlerviridae</taxon>
        <taxon>Webervirus</taxon>
        <taxon>Webervirus wv1513</taxon>
    </lineage>
</organism>
<dbReference type="GeneID" id="26624960"/>
<dbReference type="Pfam" id="PF09950">
    <property type="entry name" value="Major_capside"/>
    <property type="match status" value="1"/>
</dbReference>
<protein>
    <recommendedName>
        <fullName evidence="3">Major capsid protein</fullName>
    </recommendedName>
</protein>
<dbReference type="Proteomes" id="UP000032127">
    <property type="component" value="Segment"/>
</dbReference>
<name>A0A0C5AFP4_9CAUD</name>
<accession>A0A0C5AFP4</accession>
<dbReference type="PIRSF" id="PIRSF029202">
    <property type="entry name" value="UCP029202"/>
    <property type="match status" value="1"/>
</dbReference>